<dbReference type="AlphaFoldDB" id="A0A840W253"/>
<organism evidence="1 2">
    <name type="scientific">Nocardiopsis metallicus</name>
    <dbReference type="NCBI Taxonomy" id="179819"/>
    <lineage>
        <taxon>Bacteria</taxon>
        <taxon>Bacillati</taxon>
        <taxon>Actinomycetota</taxon>
        <taxon>Actinomycetes</taxon>
        <taxon>Streptosporangiales</taxon>
        <taxon>Nocardiopsidaceae</taxon>
        <taxon>Nocardiopsis</taxon>
    </lineage>
</organism>
<keyword evidence="2" id="KW-1185">Reference proteome</keyword>
<evidence type="ECO:0000313" key="2">
    <source>
        <dbReference type="Proteomes" id="UP000579647"/>
    </source>
</evidence>
<sequence length="101" mass="11386">MTQNVEAWVSPQTEDEPLSARDRILEIARGRNAVLEHRVRVQALVAQVTAMRNAISEHVELLMSQGKTFEEARRIANKRVDDYEATAMAALNKQAPNNTKD</sequence>
<comment type="caution">
    <text evidence="1">The sequence shown here is derived from an EMBL/GenBank/DDBJ whole genome shotgun (WGS) entry which is preliminary data.</text>
</comment>
<reference evidence="1 2" key="1">
    <citation type="submission" date="2020-08" db="EMBL/GenBank/DDBJ databases">
        <title>Sequencing the genomes of 1000 actinobacteria strains.</title>
        <authorList>
            <person name="Klenk H.-P."/>
        </authorList>
    </citation>
    <scope>NUCLEOTIDE SEQUENCE [LARGE SCALE GENOMIC DNA]</scope>
    <source>
        <strain evidence="1 2">DSM 44598</strain>
    </source>
</reference>
<name>A0A840W253_9ACTN</name>
<proteinExistence type="predicted"/>
<dbReference type="EMBL" id="JACHDO010000001">
    <property type="protein sequence ID" value="MBB5490960.1"/>
    <property type="molecule type" value="Genomic_DNA"/>
</dbReference>
<accession>A0A840W253</accession>
<gene>
    <name evidence="1" type="ORF">HNR07_002097</name>
</gene>
<evidence type="ECO:0000313" key="1">
    <source>
        <dbReference type="EMBL" id="MBB5490960.1"/>
    </source>
</evidence>
<dbReference type="Proteomes" id="UP000579647">
    <property type="component" value="Unassembled WGS sequence"/>
</dbReference>
<dbReference type="RefSeq" id="WP_184364572.1">
    <property type="nucleotide sequence ID" value="NZ_BAAAKM010000147.1"/>
</dbReference>
<protein>
    <submittedName>
        <fullName evidence="1">Uncharacterized protein</fullName>
    </submittedName>
</protein>